<dbReference type="PANTHER" id="PTHR48258">
    <property type="entry name" value="DUF4218 DOMAIN-CONTAINING PROTEIN-RELATED"/>
    <property type="match status" value="1"/>
</dbReference>
<dbReference type="AlphaFoldDB" id="A0A6D2ITE3"/>
<dbReference type="InterPro" id="IPR025452">
    <property type="entry name" value="DUF4218"/>
</dbReference>
<dbReference type="Pfam" id="PF03004">
    <property type="entry name" value="Transposase_24"/>
    <property type="match status" value="1"/>
</dbReference>
<dbReference type="Pfam" id="PF13960">
    <property type="entry name" value="DUF4218"/>
    <property type="match status" value="1"/>
</dbReference>
<name>A0A6D2ITE3_9BRAS</name>
<dbReference type="InterPro" id="IPR004252">
    <property type="entry name" value="Probable_transposase_24"/>
</dbReference>
<sequence>MGIRSELWPDSNEKYLPASFKLTTSEKDTFLGILKGARLPDGFSSNISRCIDLRQRRMQGLKSHDCHVIMGHLLPIAIRNVSSPNVTSVITEFCQFFREICSKVVDVNELVNLQKQIVIILCHMEMLFPPSFFTVMIHLTIHLTEEIKLGGPVQFRWMYPVERILGKFKSYVINHAQPEGSICQQYMADECLTFCSMYLDGIETCFNQIGRVNDLPMSSHNFRESSKNPIVFPSLGRCNGASQYATLSLMEKQQAHRYILISCPFLDELRQKYKDELRRTHTRGRRRRYTLDVDREVHLRFDKWLREKVEKDETDGISEDIRLLAKGPSDKVLKFSSYCVNGYKYRTLERDSDLKTQNCGVYVSAETMSYASSRDNNPMAGNVPYYDTRDSRGYRRDGLGNNLVNFSRIIHSGESEEDEPFILASQARMVYYVEDPSEYGWNMDGIDSHVEETQDVNQNQIYTQGRERGKWVVNVIDSDSNVTEERLTAKDVWGMEKRRIILEFGPHDQPDGGSGGIFATWLGMLSTDLTKFPINYDDWRNVQQWRKDDAWDYIQTKFCFDSSNKNYKDFVMKSLSMKCKSLKTRLWEHLGRNNPEETLQLRPDFVPKEQWQDFVYMQFSERTKNLREQNKISRSHYKTPHTLGKKSISRKSKEIFLKTGKRPSRAEIYVSSRQKANGGYVNEEARDLSEKLTEKMVHTIEDGSSKDDEFSQVFGPEHPGRVCCVGLGPTPSSFFKNRISYETEVGIEREDDRIIR</sequence>
<organism evidence="3 4">
    <name type="scientific">Microthlaspi erraticum</name>
    <dbReference type="NCBI Taxonomy" id="1685480"/>
    <lineage>
        <taxon>Eukaryota</taxon>
        <taxon>Viridiplantae</taxon>
        <taxon>Streptophyta</taxon>
        <taxon>Embryophyta</taxon>
        <taxon>Tracheophyta</taxon>
        <taxon>Spermatophyta</taxon>
        <taxon>Magnoliopsida</taxon>
        <taxon>eudicotyledons</taxon>
        <taxon>Gunneridae</taxon>
        <taxon>Pentapetalae</taxon>
        <taxon>rosids</taxon>
        <taxon>malvids</taxon>
        <taxon>Brassicales</taxon>
        <taxon>Brassicaceae</taxon>
        <taxon>Coluteocarpeae</taxon>
        <taxon>Microthlaspi</taxon>
    </lineage>
</organism>
<comment type="caution">
    <text evidence="3">The sequence shown here is derived from an EMBL/GenBank/DDBJ whole genome shotgun (WGS) entry which is preliminary data.</text>
</comment>
<feature type="domain" description="DUF4216" evidence="1">
    <location>
        <begin position="386"/>
        <end position="442"/>
    </location>
</feature>
<dbReference type="InterPro" id="IPR025312">
    <property type="entry name" value="DUF4216"/>
</dbReference>
<accession>A0A6D2ITE3</accession>
<dbReference type="EMBL" id="CACVBM020001065">
    <property type="protein sequence ID" value="CAA7028252.1"/>
    <property type="molecule type" value="Genomic_DNA"/>
</dbReference>
<evidence type="ECO:0008006" key="5">
    <source>
        <dbReference type="Google" id="ProtNLM"/>
    </source>
</evidence>
<feature type="domain" description="DUF4218" evidence="2">
    <location>
        <begin position="100"/>
        <end position="212"/>
    </location>
</feature>
<dbReference type="PANTHER" id="PTHR48258:SF12">
    <property type="entry name" value="TRANSPOSON PROTEIN, CACTA, EN_SPM SUB-CLASS"/>
    <property type="match status" value="1"/>
</dbReference>
<evidence type="ECO:0000313" key="3">
    <source>
        <dbReference type="EMBL" id="CAA7028252.1"/>
    </source>
</evidence>
<proteinExistence type="predicted"/>
<dbReference type="Proteomes" id="UP000467841">
    <property type="component" value="Unassembled WGS sequence"/>
</dbReference>
<keyword evidence="4" id="KW-1185">Reference proteome</keyword>
<protein>
    <recommendedName>
        <fullName evidence="5">DUF4218 domain-containing protein</fullName>
    </recommendedName>
</protein>
<reference evidence="3" key="1">
    <citation type="submission" date="2020-01" db="EMBL/GenBank/DDBJ databases">
        <authorList>
            <person name="Mishra B."/>
        </authorList>
    </citation>
    <scope>NUCLEOTIDE SEQUENCE [LARGE SCALE GENOMIC DNA]</scope>
</reference>
<dbReference type="OrthoDB" id="1065805at2759"/>
<evidence type="ECO:0000259" key="2">
    <source>
        <dbReference type="Pfam" id="PF13960"/>
    </source>
</evidence>
<evidence type="ECO:0000313" key="4">
    <source>
        <dbReference type="Proteomes" id="UP000467841"/>
    </source>
</evidence>
<evidence type="ECO:0000259" key="1">
    <source>
        <dbReference type="Pfam" id="PF13952"/>
    </source>
</evidence>
<dbReference type="Pfam" id="PF13952">
    <property type="entry name" value="DUF4216"/>
    <property type="match status" value="1"/>
</dbReference>
<gene>
    <name evidence="3" type="ORF">MERR_LOCUS15487</name>
</gene>